<proteinExistence type="predicted"/>
<sequence>MSSGNNTNQQPGLVSSHAEYVKGTAEATIGSITGSHAWQSSGEQSKAHAVDAMKVASAARDPETQGYGKVEEVAGKLTGCEGMLKEGQDSKKAA</sequence>
<keyword evidence="2" id="KW-1185">Reference proteome</keyword>
<protein>
    <recommendedName>
        <fullName evidence="3">CsbD-like domain-containing protein</fullName>
    </recommendedName>
</protein>
<organism evidence="1 2">
    <name type="scientific">Pseudomassariella vexata</name>
    <dbReference type="NCBI Taxonomy" id="1141098"/>
    <lineage>
        <taxon>Eukaryota</taxon>
        <taxon>Fungi</taxon>
        <taxon>Dikarya</taxon>
        <taxon>Ascomycota</taxon>
        <taxon>Pezizomycotina</taxon>
        <taxon>Sordariomycetes</taxon>
        <taxon>Xylariomycetidae</taxon>
        <taxon>Amphisphaeriales</taxon>
        <taxon>Pseudomassariaceae</taxon>
        <taxon>Pseudomassariella</taxon>
    </lineage>
</organism>
<dbReference type="AlphaFoldDB" id="A0A1Y2EF02"/>
<dbReference type="InParanoid" id="A0A1Y2EF02"/>
<name>A0A1Y2EF02_9PEZI</name>
<evidence type="ECO:0000313" key="2">
    <source>
        <dbReference type="Proteomes" id="UP000193689"/>
    </source>
</evidence>
<dbReference type="EMBL" id="MCFJ01000002">
    <property type="protein sequence ID" value="ORY70139.1"/>
    <property type="molecule type" value="Genomic_DNA"/>
</dbReference>
<reference evidence="1 2" key="1">
    <citation type="submission" date="2016-07" db="EMBL/GenBank/DDBJ databases">
        <title>Pervasive Adenine N6-methylation of Active Genes in Fungi.</title>
        <authorList>
            <consortium name="DOE Joint Genome Institute"/>
            <person name="Mondo S.J."/>
            <person name="Dannebaum R.O."/>
            <person name="Kuo R.C."/>
            <person name="Labutti K."/>
            <person name="Haridas S."/>
            <person name="Kuo A."/>
            <person name="Salamov A."/>
            <person name="Ahrendt S.R."/>
            <person name="Lipzen A."/>
            <person name="Sullivan W."/>
            <person name="Andreopoulos W.B."/>
            <person name="Clum A."/>
            <person name="Lindquist E."/>
            <person name="Daum C."/>
            <person name="Ramamoorthy G.K."/>
            <person name="Gryganskyi A."/>
            <person name="Culley D."/>
            <person name="Magnuson J.K."/>
            <person name="James T.Y."/>
            <person name="O'Malley M.A."/>
            <person name="Stajich J.E."/>
            <person name="Spatafora J.W."/>
            <person name="Visel A."/>
            <person name="Grigoriev I.V."/>
        </authorList>
    </citation>
    <scope>NUCLEOTIDE SEQUENCE [LARGE SCALE GENOMIC DNA]</scope>
    <source>
        <strain evidence="1 2">CBS 129021</strain>
    </source>
</reference>
<gene>
    <name evidence="1" type="ORF">BCR38DRAFT_333990</name>
</gene>
<dbReference type="OrthoDB" id="9999611at2759"/>
<accession>A0A1Y2EF02</accession>
<evidence type="ECO:0000313" key="1">
    <source>
        <dbReference type="EMBL" id="ORY70139.1"/>
    </source>
</evidence>
<evidence type="ECO:0008006" key="3">
    <source>
        <dbReference type="Google" id="ProtNLM"/>
    </source>
</evidence>
<dbReference type="GeneID" id="63771488"/>
<dbReference type="RefSeq" id="XP_040720089.1">
    <property type="nucleotide sequence ID" value="XM_040855276.1"/>
</dbReference>
<comment type="caution">
    <text evidence="1">The sequence shown here is derived from an EMBL/GenBank/DDBJ whole genome shotgun (WGS) entry which is preliminary data.</text>
</comment>
<dbReference type="Proteomes" id="UP000193689">
    <property type="component" value="Unassembled WGS sequence"/>
</dbReference>